<reference evidence="3 4" key="1">
    <citation type="submission" date="2019-03" db="EMBL/GenBank/DDBJ databases">
        <authorList>
            <person name="Jensen L."/>
            <person name="Storgaard J."/>
            <person name="Sulaj E."/>
            <person name="Schramm A."/>
            <person name="Marshall I.P.G."/>
        </authorList>
    </citation>
    <scope>NUCLEOTIDE SEQUENCE [LARGE SCALE GENOMIC DNA]</scope>
    <source>
        <strain evidence="3 4">2017H2G3</strain>
    </source>
</reference>
<dbReference type="InterPro" id="IPR013491">
    <property type="entry name" value="Tape_meas_N"/>
</dbReference>
<keyword evidence="1" id="KW-1133">Transmembrane helix</keyword>
<evidence type="ECO:0000313" key="3">
    <source>
        <dbReference type="EMBL" id="TCJ04093.1"/>
    </source>
</evidence>
<keyword evidence="1" id="KW-0812">Transmembrane</keyword>
<evidence type="ECO:0000313" key="4">
    <source>
        <dbReference type="Proteomes" id="UP000293846"/>
    </source>
</evidence>
<dbReference type="AlphaFoldDB" id="A0A4R1AUT6"/>
<gene>
    <name evidence="3" type="ORF">E0Y62_11660</name>
</gene>
<dbReference type="Pfam" id="PF20155">
    <property type="entry name" value="TMP_3"/>
    <property type="match status" value="1"/>
</dbReference>
<evidence type="ECO:0000259" key="2">
    <source>
        <dbReference type="Pfam" id="PF20155"/>
    </source>
</evidence>
<proteinExistence type="predicted"/>
<feature type="transmembrane region" description="Helical" evidence="1">
    <location>
        <begin position="382"/>
        <end position="408"/>
    </location>
</feature>
<comment type="caution">
    <text evidence="3">The sequence shown here is derived from an EMBL/GenBank/DDBJ whole genome shotgun (WGS) entry which is preliminary data.</text>
</comment>
<keyword evidence="1" id="KW-0472">Membrane</keyword>
<dbReference type="NCBIfam" id="TIGR02675">
    <property type="entry name" value="tape_meas_nterm"/>
    <property type="match status" value="1"/>
</dbReference>
<dbReference type="EMBL" id="SJTH01000011">
    <property type="protein sequence ID" value="TCJ04093.1"/>
    <property type="molecule type" value="Genomic_DNA"/>
</dbReference>
<feature type="transmembrane region" description="Helical" evidence="1">
    <location>
        <begin position="350"/>
        <end position="370"/>
    </location>
</feature>
<dbReference type="STRING" id="1742358.GCA_001439605_03221"/>
<organism evidence="3 4">
    <name type="scientific">Cytobacillus praedii</name>
    <dbReference type="NCBI Taxonomy" id="1742358"/>
    <lineage>
        <taxon>Bacteria</taxon>
        <taxon>Bacillati</taxon>
        <taxon>Bacillota</taxon>
        <taxon>Bacilli</taxon>
        <taxon>Bacillales</taxon>
        <taxon>Bacillaceae</taxon>
        <taxon>Cytobacillus</taxon>
    </lineage>
</organism>
<protein>
    <recommendedName>
        <fullName evidence="2">Tape measure protein N-terminal domain-containing protein</fullName>
    </recommendedName>
</protein>
<keyword evidence="4" id="KW-1185">Reference proteome</keyword>
<feature type="transmembrane region" description="Helical" evidence="1">
    <location>
        <begin position="324"/>
        <end position="344"/>
    </location>
</feature>
<evidence type="ECO:0000256" key="1">
    <source>
        <dbReference type="SAM" id="Phobius"/>
    </source>
</evidence>
<feature type="transmembrane region" description="Helical" evidence="1">
    <location>
        <begin position="414"/>
        <end position="440"/>
    </location>
</feature>
<feature type="domain" description="Tape measure protein N-terminal" evidence="2">
    <location>
        <begin position="100"/>
        <end position="287"/>
    </location>
</feature>
<accession>A0A4R1AUT6</accession>
<sequence length="709" mass="76847">MSSFSNSLQNMNQNMKQTNFAIVELNRSINRFTNQLVGTLQRIAAAEASLLNSQSNPPNQNDAGNDSGSISGGLGKVINGFNKILGTAEKVYATVDATMAFADGITATNTRLSFINDGLRTQSQLQQQVFDVANRTATSYESTAGFISALGSATKGVFKNNDDMLSFTESFNKTLDIGGVDKGTKDNVSQLMIQALGNGKMQDIGFREMSKAAPAIMDVLSAGLSISETELQNLGEEGKLTADMIVKAFENQSNVIDGMFKHMPLSFEGATNIVKNKIVEFIGNLNQVGGPLSLITEQMKGFIAWLSSANGEQFFNGLAMGIDLVVRGFVFLTDVIGRVLNFVLTYLPEISAMLLTWGATLIPSIIAKLWGMVPPIFAQAMAWLAANWPILLIVAAVGLLVFIIHQFGVTADQIVGFVAGVFTSLFATIYNSIAIIWNFFAMLAEFIINLFNDPVYAVKKLFYDLVKMAVNNLSALAGSFDMVADILGKAFVNGANLAIGGINALIRALNKIPGVDIQEVKKIESGASTRLSDKLKNFVNNLEEPKSDKNIVNIPRMDLKSVPDSFQKGYKTGSDFVKNLGKSDELESFAGNNFFKDKPGMPGGNNFTNMNNGSNGFSNMNNGGNQFTNIDKVGEVGKINDTVDISNEDIKTMRELAEMKSIQNFVSLQPSVKVEGISVREEADINTIVARIEQKLEQEFYAAAEGVYM</sequence>
<name>A0A4R1AUT6_9BACI</name>
<dbReference type="Proteomes" id="UP000293846">
    <property type="component" value="Unassembled WGS sequence"/>
</dbReference>